<feature type="domain" description="Peptidase M20 dimerisation" evidence="2">
    <location>
        <begin position="111"/>
        <end position="201"/>
    </location>
</feature>
<dbReference type="Pfam" id="PF01546">
    <property type="entry name" value="Peptidase_M20"/>
    <property type="match status" value="1"/>
</dbReference>
<organism evidence="3">
    <name type="scientific">human gut metagenome</name>
    <dbReference type="NCBI Taxonomy" id="408170"/>
    <lineage>
        <taxon>unclassified sequences</taxon>
        <taxon>metagenomes</taxon>
        <taxon>organismal metagenomes</taxon>
    </lineage>
</organism>
<proteinExistence type="predicted"/>
<dbReference type="AlphaFoldDB" id="K1SFC5"/>
<sequence>MDGIHNDEANDVPYCSQRPGNMHGCGHDGHMTILLLFARWIAKNRAHIHCNIVLLFQPGEEGWAGARRMIDDGALENPKVDRIYGLHLWPTVPKGKIGVRWDYLMAQTSDFEITVHGKSAHASTPQMGIDAIVVAAELITMVQTVITRDVDPHQDALLTLGKIQGGTSHNVIAEEVTISGTLRVFSNDLYRTLSHKIAALMQGLETATGAQIDMDRKVRYPSVRNPRELVEQFYTVLDSMDDAVLVEPVMAAEDFAEYQQEIPGLFFFLGVQEPTGTAPLHSSHFNFDERVLLTGVETFKRI</sequence>
<dbReference type="Gene3D" id="3.30.70.360">
    <property type="match status" value="1"/>
</dbReference>
<comment type="caution">
    <text evidence="3">The sequence shown here is derived from an EMBL/GenBank/DDBJ whole genome shotgun (WGS) entry which is preliminary data.</text>
</comment>
<protein>
    <submittedName>
        <fullName evidence="3">N-acyl-L-amino acid amidohydrolase</fullName>
    </submittedName>
</protein>
<dbReference type="FunFam" id="3.30.70.360:FF:000001">
    <property type="entry name" value="N-acetyldiaminopimelate deacetylase"/>
    <property type="match status" value="1"/>
</dbReference>
<keyword evidence="1 3" id="KW-0378">Hydrolase</keyword>
<reference evidence="3" key="1">
    <citation type="journal article" date="2013" name="Environ. Microbiol.">
        <title>Microbiota from the distal guts of lean and obese adolescents exhibit partial functional redundancy besides clear differences in community structure.</title>
        <authorList>
            <person name="Ferrer M."/>
            <person name="Ruiz A."/>
            <person name="Lanza F."/>
            <person name="Haange S.B."/>
            <person name="Oberbach A."/>
            <person name="Till H."/>
            <person name="Bargiela R."/>
            <person name="Campoy C."/>
            <person name="Segura M.T."/>
            <person name="Richter M."/>
            <person name="von Bergen M."/>
            <person name="Seifert J."/>
            <person name="Suarez A."/>
        </authorList>
    </citation>
    <scope>NUCLEOTIDE SEQUENCE</scope>
</reference>
<evidence type="ECO:0000259" key="2">
    <source>
        <dbReference type="Pfam" id="PF07687"/>
    </source>
</evidence>
<dbReference type="NCBIfam" id="TIGR01891">
    <property type="entry name" value="amidohydrolases"/>
    <property type="match status" value="1"/>
</dbReference>
<name>K1SFC5_9ZZZZ</name>
<dbReference type="PANTHER" id="PTHR11014:SF63">
    <property type="entry name" value="METALLOPEPTIDASE, PUTATIVE (AFU_ORTHOLOGUE AFUA_6G09600)-RELATED"/>
    <property type="match status" value="1"/>
</dbReference>
<dbReference type="Pfam" id="PF07687">
    <property type="entry name" value="M20_dimer"/>
    <property type="match status" value="1"/>
</dbReference>
<dbReference type="CDD" id="cd03886">
    <property type="entry name" value="M20_Acy1"/>
    <property type="match status" value="1"/>
</dbReference>
<evidence type="ECO:0000256" key="1">
    <source>
        <dbReference type="ARBA" id="ARBA00022801"/>
    </source>
</evidence>
<accession>K1SFC5</accession>
<dbReference type="PANTHER" id="PTHR11014">
    <property type="entry name" value="PEPTIDASE M20 FAMILY MEMBER"/>
    <property type="match status" value="1"/>
</dbReference>
<dbReference type="InterPro" id="IPR002933">
    <property type="entry name" value="Peptidase_M20"/>
</dbReference>
<dbReference type="InterPro" id="IPR017439">
    <property type="entry name" value="Amidohydrolase"/>
</dbReference>
<dbReference type="SUPFAM" id="SSF53187">
    <property type="entry name" value="Zn-dependent exopeptidases"/>
    <property type="match status" value="1"/>
</dbReference>
<gene>
    <name evidence="3" type="ORF">OBE_13124</name>
</gene>
<dbReference type="GO" id="GO:0016787">
    <property type="term" value="F:hydrolase activity"/>
    <property type="evidence" value="ECO:0007669"/>
    <property type="project" value="UniProtKB-KW"/>
</dbReference>
<dbReference type="Gene3D" id="3.40.630.10">
    <property type="entry name" value="Zn peptidases"/>
    <property type="match status" value="1"/>
</dbReference>
<dbReference type="InterPro" id="IPR011650">
    <property type="entry name" value="Peptidase_M20_dimer"/>
</dbReference>
<evidence type="ECO:0000313" key="3">
    <source>
        <dbReference type="EMBL" id="EKC52375.1"/>
    </source>
</evidence>
<dbReference type="SUPFAM" id="SSF55031">
    <property type="entry name" value="Bacterial exopeptidase dimerisation domain"/>
    <property type="match status" value="1"/>
</dbReference>
<dbReference type="EMBL" id="AJWZ01009064">
    <property type="protein sequence ID" value="EKC52375.1"/>
    <property type="molecule type" value="Genomic_DNA"/>
</dbReference>
<dbReference type="InterPro" id="IPR036264">
    <property type="entry name" value="Bact_exopeptidase_dim_dom"/>
</dbReference>